<organism evidence="2 3">
    <name type="scientific">Caenorhabditis remanei</name>
    <name type="common">Caenorhabditis vulgaris</name>
    <dbReference type="NCBI Taxonomy" id="31234"/>
    <lineage>
        <taxon>Eukaryota</taxon>
        <taxon>Metazoa</taxon>
        <taxon>Ecdysozoa</taxon>
        <taxon>Nematoda</taxon>
        <taxon>Chromadorea</taxon>
        <taxon>Rhabditida</taxon>
        <taxon>Rhabditina</taxon>
        <taxon>Rhabditomorpha</taxon>
        <taxon>Rhabditoidea</taxon>
        <taxon>Rhabditidae</taxon>
        <taxon>Peloderinae</taxon>
        <taxon>Caenorhabditis</taxon>
    </lineage>
</organism>
<dbReference type="Proteomes" id="UP000483820">
    <property type="component" value="Chromosome II"/>
</dbReference>
<evidence type="ECO:0000313" key="3">
    <source>
        <dbReference type="Proteomes" id="UP000483820"/>
    </source>
</evidence>
<evidence type="ECO:0000313" key="2">
    <source>
        <dbReference type="EMBL" id="KAF1763962.1"/>
    </source>
</evidence>
<dbReference type="AlphaFoldDB" id="A0A6A5HC29"/>
<dbReference type="RefSeq" id="XP_003100336.2">
    <property type="nucleotide sequence ID" value="XM_003100288.2"/>
</dbReference>
<feature type="compositionally biased region" description="Basic and acidic residues" evidence="1">
    <location>
        <begin position="118"/>
        <end position="151"/>
    </location>
</feature>
<dbReference type="EMBL" id="WUAV01000002">
    <property type="protein sequence ID" value="KAF1763962.1"/>
    <property type="molecule type" value="Genomic_DNA"/>
</dbReference>
<dbReference type="KEGG" id="crq:GCK72_003908"/>
<proteinExistence type="predicted"/>
<dbReference type="GeneID" id="9818582"/>
<protein>
    <submittedName>
        <fullName evidence="2">Uncharacterized protein</fullName>
    </submittedName>
</protein>
<evidence type="ECO:0000256" key="1">
    <source>
        <dbReference type="SAM" id="MobiDB-lite"/>
    </source>
</evidence>
<dbReference type="CTD" id="9818582"/>
<sequence>MKASKSPSKQPKKIPPPGEIEIEKLDDNYMQWTFDDGEVMLVRMDDPATHSRVGKEAMKKAGIEPKGKYRMDLVTDAPPTIGNYEGLESLEAEPQKKTDSDYLAVELIGLNDWKVEEKPKKCDPKKSINKSKDKKVSVERDGKKSKNTEKKKEKKKKEVPKK</sequence>
<comment type="caution">
    <text evidence="2">The sequence shown here is derived from an EMBL/GenBank/DDBJ whole genome shotgun (WGS) entry which is preliminary data.</text>
</comment>
<name>A0A6A5HC29_CAERE</name>
<feature type="compositionally biased region" description="Basic residues" evidence="1">
    <location>
        <begin position="152"/>
        <end position="162"/>
    </location>
</feature>
<feature type="region of interest" description="Disordered" evidence="1">
    <location>
        <begin position="1"/>
        <end position="22"/>
    </location>
</feature>
<feature type="region of interest" description="Disordered" evidence="1">
    <location>
        <begin position="118"/>
        <end position="162"/>
    </location>
</feature>
<reference evidence="2 3" key="1">
    <citation type="submission" date="2019-12" db="EMBL/GenBank/DDBJ databases">
        <title>Chromosome-level assembly of the Caenorhabditis remanei genome.</title>
        <authorList>
            <person name="Teterina A.A."/>
            <person name="Willis J.H."/>
            <person name="Phillips P.C."/>
        </authorList>
    </citation>
    <scope>NUCLEOTIDE SEQUENCE [LARGE SCALE GENOMIC DNA]</scope>
    <source>
        <strain evidence="2 3">PX506</strain>
        <tissue evidence="2">Whole organism</tissue>
    </source>
</reference>
<gene>
    <name evidence="2" type="ORF">GCK72_003908</name>
</gene>
<accession>A0A6A5HC29</accession>